<evidence type="ECO:0000259" key="6">
    <source>
        <dbReference type="Pfam" id="PF00916"/>
    </source>
</evidence>
<dbReference type="EMBL" id="CANHGI010000006">
    <property type="protein sequence ID" value="CAI5454711.1"/>
    <property type="molecule type" value="Genomic_DNA"/>
</dbReference>
<keyword evidence="2 5" id="KW-0812">Transmembrane</keyword>
<feature type="domain" description="SLC26A/SulP transporter" evidence="6">
    <location>
        <begin position="8"/>
        <end position="59"/>
    </location>
</feature>
<organism evidence="7 8">
    <name type="scientific">Caenorhabditis angaria</name>
    <dbReference type="NCBI Taxonomy" id="860376"/>
    <lineage>
        <taxon>Eukaryota</taxon>
        <taxon>Metazoa</taxon>
        <taxon>Ecdysozoa</taxon>
        <taxon>Nematoda</taxon>
        <taxon>Chromadorea</taxon>
        <taxon>Rhabditida</taxon>
        <taxon>Rhabditina</taxon>
        <taxon>Rhabditomorpha</taxon>
        <taxon>Rhabditoidea</taxon>
        <taxon>Rhabditidae</taxon>
        <taxon>Peloderinae</taxon>
        <taxon>Caenorhabditis</taxon>
    </lineage>
</organism>
<comment type="caution">
    <text evidence="7">The sequence shown here is derived from an EMBL/GenBank/DDBJ whole genome shotgun (WGS) entry which is preliminary data.</text>
</comment>
<evidence type="ECO:0000313" key="8">
    <source>
        <dbReference type="Proteomes" id="UP001152747"/>
    </source>
</evidence>
<evidence type="ECO:0000256" key="1">
    <source>
        <dbReference type="ARBA" id="ARBA00004141"/>
    </source>
</evidence>
<dbReference type="Pfam" id="PF00916">
    <property type="entry name" value="Sulfate_transp"/>
    <property type="match status" value="1"/>
</dbReference>
<keyword evidence="3 5" id="KW-1133">Transmembrane helix</keyword>
<evidence type="ECO:0000256" key="4">
    <source>
        <dbReference type="ARBA" id="ARBA00023136"/>
    </source>
</evidence>
<evidence type="ECO:0000313" key="7">
    <source>
        <dbReference type="EMBL" id="CAI5454711.1"/>
    </source>
</evidence>
<dbReference type="GO" id="GO:0016020">
    <property type="term" value="C:membrane"/>
    <property type="evidence" value="ECO:0007669"/>
    <property type="project" value="UniProtKB-SubCell"/>
</dbReference>
<dbReference type="Proteomes" id="UP001152747">
    <property type="component" value="Unassembled WGS sequence"/>
</dbReference>
<dbReference type="AlphaFoldDB" id="A0A9P1J182"/>
<evidence type="ECO:0000256" key="3">
    <source>
        <dbReference type="ARBA" id="ARBA00022989"/>
    </source>
</evidence>
<keyword evidence="8" id="KW-1185">Reference proteome</keyword>
<reference evidence="7" key="1">
    <citation type="submission" date="2022-11" db="EMBL/GenBank/DDBJ databases">
        <authorList>
            <person name="Kikuchi T."/>
        </authorList>
    </citation>
    <scope>NUCLEOTIDE SEQUENCE</scope>
    <source>
        <strain evidence="7">PS1010</strain>
    </source>
</reference>
<gene>
    <name evidence="7" type="ORF">CAMP_LOCUS17348</name>
</gene>
<name>A0A9P1J182_9PELO</name>
<dbReference type="OrthoDB" id="288203at2759"/>
<comment type="subcellular location">
    <subcellularLocation>
        <location evidence="1">Membrane</location>
        <topology evidence="1">Multi-pass membrane protein</topology>
    </subcellularLocation>
</comment>
<evidence type="ECO:0000256" key="5">
    <source>
        <dbReference type="SAM" id="Phobius"/>
    </source>
</evidence>
<keyword evidence="4 5" id="KW-0472">Membrane</keyword>
<sequence length="71" mass="8087">MMFQNVVITATNYAELSRRHDVRVVGNIPTEFPPPSLPRFYLIRHIGLNAAAIAITAIALSRRRKKKHTVF</sequence>
<evidence type="ECO:0000256" key="2">
    <source>
        <dbReference type="ARBA" id="ARBA00022692"/>
    </source>
</evidence>
<accession>A0A9P1J182</accession>
<dbReference type="InterPro" id="IPR011547">
    <property type="entry name" value="SLC26A/SulP_dom"/>
</dbReference>
<protein>
    <recommendedName>
        <fullName evidence="6">SLC26A/SulP transporter domain-containing protein</fullName>
    </recommendedName>
</protein>
<proteinExistence type="predicted"/>
<feature type="transmembrane region" description="Helical" evidence="5">
    <location>
        <begin position="41"/>
        <end position="60"/>
    </location>
</feature>